<evidence type="ECO:0008006" key="4">
    <source>
        <dbReference type="Google" id="ProtNLM"/>
    </source>
</evidence>
<evidence type="ECO:0000313" key="3">
    <source>
        <dbReference type="Proteomes" id="UP001304461"/>
    </source>
</evidence>
<proteinExistence type="predicted"/>
<dbReference type="SUPFAM" id="SSF48317">
    <property type="entry name" value="Acid phosphatase/Vanadium-dependent haloperoxidase"/>
    <property type="match status" value="1"/>
</dbReference>
<gene>
    <name evidence="2" type="ORF">VB738_13415</name>
</gene>
<feature type="compositionally biased region" description="Polar residues" evidence="1">
    <location>
        <begin position="1"/>
        <end position="11"/>
    </location>
</feature>
<dbReference type="PANTHER" id="PTHR34599">
    <property type="entry name" value="PEROXIDASE-RELATED"/>
    <property type="match status" value="1"/>
</dbReference>
<dbReference type="Proteomes" id="UP001304461">
    <property type="component" value="Unassembled WGS sequence"/>
</dbReference>
<evidence type="ECO:0000256" key="1">
    <source>
        <dbReference type="SAM" id="MobiDB-lite"/>
    </source>
</evidence>
<dbReference type="RefSeq" id="WP_323306213.1">
    <property type="nucleotide sequence ID" value="NZ_JAYGHX010000009.1"/>
</dbReference>
<accession>A0ABU5RX07</accession>
<evidence type="ECO:0000313" key="2">
    <source>
        <dbReference type="EMBL" id="MEA5392256.1"/>
    </source>
</evidence>
<name>A0ABU5RX07_9CYAN</name>
<sequence>MASPTPNQDENLVTGPHPFAGNFHKTLPHNRFGEVDVAAYRRFERTCVAIEAGAPINFESVAEGPVAPSSPDVPQTAFKISSGDTPAIQELGMAAAKLTSPLAGAAAEGFGPDPKSLEMPPAPSIQSISATAEMVELYWMALLRDAPLVAFQFDRTAPEGGYADVGGHDGELGYGVASRIGTARQAVNRCFDAAVRLDGDPGRLCTPLDLAPGGGGARIDLHTLFRSGLPGEDAGPLLSQFFLQNVGYGTQTIDQSQVPYIAKRDFLVTHGDWLLAQNTGKDGYGRDYGNGNNYGDQLHRGASYYPPGNGRRLISTMRDLARFVNRDALHQAYFNAALFLLNIDAPVDGGNPYGGKRFSREGAFASLGGPDLLTVVSEVASRALKVVWRQKWLVHRRCRPEVFGGLLQMERNGYEGCLRDYGLQTSVPTVPDFQAAVDDTLAAVSAHNASLAGGAATLFLPMAFSAGSPSHPAYGAGHATVAGACVTVLKAWFDEDARLCDIYATANARAGAERVGPKDPPDSPAPPLQLLQPGYRRTGTDLEAFGPPMPYPPAASSDAERITVGGELNKLASNVAMGRSMGGVHWRSDNTRSLRLGEEVAIEILRKRSAEYAERPLSFRFRSFDGKPVQIVQGVVLRD</sequence>
<dbReference type="InterPro" id="IPR016119">
    <property type="entry name" value="Br/Cl_peroxidase_C"/>
</dbReference>
<feature type="region of interest" description="Disordered" evidence="1">
    <location>
        <begin position="1"/>
        <end position="20"/>
    </location>
</feature>
<protein>
    <recommendedName>
        <fullName evidence="4">Phosphoesterase</fullName>
    </recommendedName>
</protein>
<dbReference type="InterPro" id="IPR036938">
    <property type="entry name" value="PAP2/HPO_sf"/>
</dbReference>
<reference evidence="2 3" key="1">
    <citation type="submission" date="2023-12" db="EMBL/GenBank/DDBJ databases">
        <title>Baltic Sea Cyanobacteria.</title>
        <authorList>
            <person name="Delbaje E."/>
            <person name="Fewer D.P."/>
            <person name="Shishido T.K."/>
        </authorList>
    </citation>
    <scope>NUCLEOTIDE SEQUENCE [LARGE SCALE GENOMIC DNA]</scope>
    <source>
        <strain evidence="2 3">UHCC 0139</strain>
    </source>
</reference>
<comment type="caution">
    <text evidence="2">The sequence shown here is derived from an EMBL/GenBank/DDBJ whole genome shotgun (WGS) entry which is preliminary data.</text>
</comment>
<keyword evidence="3" id="KW-1185">Reference proteome</keyword>
<dbReference type="PANTHER" id="PTHR34599:SF1">
    <property type="entry name" value="PHOSPHATIDIC ACID PHOSPHATASE TYPE 2_HALOPEROXIDASE DOMAIN-CONTAINING PROTEIN"/>
    <property type="match status" value="1"/>
</dbReference>
<organism evidence="2 3">
    <name type="scientific">Cyanobium gracile UHCC 0139</name>
    <dbReference type="NCBI Taxonomy" id="3110308"/>
    <lineage>
        <taxon>Bacteria</taxon>
        <taxon>Bacillati</taxon>
        <taxon>Cyanobacteriota</taxon>
        <taxon>Cyanophyceae</taxon>
        <taxon>Synechococcales</taxon>
        <taxon>Prochlorococcaceae</taxon>
        <taxon>Cyanobium</taxon>
    </lineage>
</organism>
<dbReference type="EMBL" id="JAYGHX010000009">
    <property type="protein sequence ID" value="MEA5392256.1"/>
    <property type="molecule type" value="Genomic_DNA"/>
</dbReference>
<dbReference type="Gene3D" id="1.10.606.10">
    <property type="entry name" value="Vanadium-containing Chloroperoxidase, domain 2"/>
    <property type="match status" value="1"/>
</dbReference>
<dbReference type="InterPro" id="IPR052559">
    <property type="entry name" value="V-haloperoxidase"/>
</dbReference>